<evidence type="ECO:0000313" key="3">
    <source>
        <dbReference type="Proteomes" id="UP000887013"/>
    </source>
</evidence>
<gene>
    <name evidence="2" type="ORF">NPIL_613551</name>
</gene>
<feature type="compositionally biased region" description="Polar residues" evidence="1">
    <location>
        <begin position="18"/>
        <end position="34"/>
    </location>
</feature>
<dbReference type="EMBL" id="BMAW01083126">
    <property type="protein sequence ID" value="GFU32256.1"/>
    <property type="molecule type" value="Genomic_DNA"/>
</dbReference>
<keyword evidence="3" id="KW-1185">Reference proteome</keyword>
<sequence length="101" mass="11810">MEISNTFWCIQFEIINRPKSNTTPQSTDSTPNSKDSAKSTRNKTHPFRVNYCCTLIWIRISIRVRNTLRREAQYVSGPAPGAKYYWRVQQPRRSGVFGERI</sequence>
<organism evidence="2 3">
    <name type="scientific">Nephila pilipes</name>
    <name type="common">Giant wood spider</name>
    <name type="synonym">Nephila maculata</name>
    <dbReference type="NCBI Taxonomy" id="299642"/>
    <lineage>
        <taxon>Eukaryota</taxon>
        <taxon>Metazoa</taxon>
        <taxon>Ecdysozoa</taxon>
        <taxon>Arthropoda</taxon>
        <taxon>Chelicerata</taxon>
        <taxon>Arachnida</taxon>
        <taxon>Araneae</taxon>
        <taxon>Araneomorphae</taxon>
        <taxon>Entelegynae</taxon>
        <taxon>Araneoidea</taxon>
        <taxon>Nephilidae</taxon>
        <taxon>Nephila</taxon>
    </lineage>
</organism>
<reference evidence="2" key="1">
    <citation type="submission" date="2020-08" db="EMBL/GenBank/DDBJ databases">
        <title>Multicomponent nature underlies the extraordinary mechanical properties of spider dragline silk.</title>
        <authorList>
            <person name="Kono N."/>
            <person name="Nakamura H."/>
            <person name="Mori M."/>
            <person name="Yoshida Y."/>
            <person name="Ohtoshi R."/>
            <person name="Malay A.D."/>
            <person name="Moran D.A.P."/>
            <person name="Tomita M."/>
            <person name="Numata K."/>
            <person name="Arakawa K."/>
        </authorList>
    </citation>
    <scope>NUCLEOTIDE SEQUENCE</scope>
</reference>
<evidence type="ECO:0000256" key="1">
    <source>
        <dbReference type="SAM" id="MobiDB-lite"/>
    </source>
</evidence>
<proteinExistence type="predicted"/>
<name>A0A8X6UMQ8_NEPPI</name>
<comment type="caution">
    <text evidence="2">The sequence shown here is derived from an EMBL/GenBank/DDBJ whole genome shotgun (WGS) entry which is preliminary data.</text>
</comment>
<feature type="region of interest" description="Disordered" evidence="1">
    <location>
        <begin position="18"/>
        <end position="42"/>
    </location>
</feature>
<protein>
    <submittedName>
        <fullName evidence="2">Uncharacterized protein</fullName>
    </submittedName>
</protein>
<dbReference type="AlphaFoldDB" id="A0A8X6UMQ8"/>
<evidence type="ECO:0000313" key="2">
    <source>
        <dbReference type="EMBL" id="GFU32256.1"/>
    </source>
</evidence>
<accession>A0A8X6UMQ8</accession>
<dbReference type="Proteomes" id="UP000887013">
    <property type="component" value="Unassembled WGS sequence"/>
</dbReference>